<feature type="region of interest" description="Disordered" evidence="1">
    <location>
        <begin position="44"/>
        <end position="138"/>
    </location>
</feature>
<dbReference type="OrthoDB" id="551302at2759"/>
<organism evidence="4 6">
    <name type="scientific">Phytophthora rubi</name>
    <dbReference type="NCBI Taxonomy" id="129364"/>
    <lineage>
        <taxon>Eukaryota</taxon>
        <taxon>Sar</taxon>
        <taxon>Stramenopiles</taxon>
        <taxon>Oomycota</taxon>
        <taxon>Peronosporomycetes</taxon>
        <taxon>Peronosporales</taxon>
        <taxon>Peronosporaceae</taxon>
        <taxon>Phytophthora</taxon>
    </lineage>
</organism>
<dbReference type="PANTHER" id="PTHR12398:SF20">
    <property type="entry name" value="PROTEIN PHOSPHATASE 1 REGULATORY INHIBITOR SUBUNIT 2"/>
    <property type="match status" value="1"/>
</dbReference>
<gene>
    <name evidence="3" type="ORF">PR001_g22808</name>
    <name evidence="2" type="ORF">PR002_g23785</name>
    <name evidence="4" type="ORF">PR003_g24520</name>
</gene>
<comment type="caution">
    <text evidence="4">The sequence shown here is derived from an EMBL/GenBank/DDBJ whole genome shotgun (WGS) entry which is preliminary data.</text>
</comment>
<keyword evidence="6" id="KW-1185">Reference proteome</keyword>
<evidence type="ECO:0000313" key="4">
    <source>
        <dbReference type="EMBL" id="KAE9293379.1"/>
    </source>
</evidence>
<dbReference type="GO" id="GO:0009966">
    <property type="term" value="P:regulation of signal transduction"/>
    <property type="evidence" value="ECO:0007669"/>
    <property type="project" value="InterPro"/>
</dbReference>
<evidence type="ECO:0000256" key="1">
    <source>
        <dbReference type="SAM" id="MobiDB-lite"/>
    </source>
</evidence>
<sequence>MEEQKLKPKPAPEHKALSSHSHANGHVTWDEETIALHDLDRGTRMKIDEPNTPYHYYAESDELGGVSPARSLSGREAQPPIQWDELQTKLQDVKDKKKSEWDSSDDESSSVSSASGGLSFAGRDAEGKKLVKDPHFAEKRKMHYNEFERVRAWKMQHAEEDEDEEEKKPAPSQ</sequence>
<feature type="compositionally biased region" description="Basic and acidic residues" evidence="1">
    <location>
        <begin position="91"/>
        <end position="101"/>
    </location>
</feature>
<dbReference type="Proteomes" id="UP000434957">
    <property type="component" value="Unassembled WGS sequence"/>
</dbReference>
<dbReference type="Proteomes" id="UP000429607">
    <property type="component" value="Unassembled WGS sequence"/>
</dbReference>
<name>A0A6A4CW64_9STRA</name>
<evidence type="ECO:0000313" key="7">
    <source>
        <dbReference type="Proteomes" id="UP000435112"/>
    </source>
</evidence>
<evidence type="ECO:0008006" key="8">
    <source>
        <dbReference type="Google" id="ProtNLM"/>
    </source>
</evidence>
<proteinExistence type="predicted"/>
<reference evidence="4 6" key="1">
    <citation type="submission" date="2018-08" db="EMBL/GenBank/DDBJ databases">
        <title>Genomic investigation of the strawberry pathogen Phytophthora fragariae indicates pathogenicity is determined by transcriptional variation in three key races.</title>
        <authorList>
            <person name="Adams T.M."/>
            <person name="Armitage A.D."/>
            <person name="Sobczyk M.K."/>
            <person name="Bates H.J."/>
            <person name="Dunwell J.M."/>
            <person name="Nellist C.F."/>
            <person name="Harrison R.J."/>
        </authorList>
    </citation>
    <scope>NUCLEOTIDE SEQUENCE [LARGE SCALE GENOMIC DNA]</scope>
    <source>
        <strain evidence="3 5">SCRP249</strain>
        <strain evidence="2 7">SCRP324</strain>
        <strain evidence="4 6">SCRP333</strain>
    </source>
</reference>
<feature type="region of interest" description="Disordered" evidence="1">
    <location>
        <begin position="1"/>
        <end position="29"/>
    </location>
</feature>
<accession>A0A6A4CW64</accession>
<feature type="compositionally biased region" description="Basic and acidic residues" evidence="1">
    <location>
        <begin position="123"/>
        <end position="138"/>
    </location>
</feature>
<dbReference type="InterPro" id="IPR007062">
    <property type="entry name" value="PPI-2"/>
</dbReference>
<dbReference type="AlphaFoldDB" id="A0A6A4CW64"/>
<dbReference type="PANTHER" id="PTHR12398">
    <property type="entry name" value="PROTEIN PHOSPHATASE INHIBITOR"/>
    <property type="match status" value="1"/>
</dbReference>
<evidence type="ECO:0000313" key="6">
    <source>
        <dbReference type="Proteomes" id="UP000434957"/>
    </source>
</evidence>
<evidence type="ECO:0000313" key="3">
    <source>
        <dbReference type="EMBL" id="KAE8985732.1"/>
    </source>
</evidence>
<dbReference type="EMBL" id="QXFT01002770">
    <property type="protein sequence ID" value="KAE9293379.1"/>
    <property type="molecule type" value="Genomic_DNA"/>
</dbReference>
<dbReference type="Pfam" id="PF04979">
    <property type="entry name" value="IPP-2"/>
    <property type="match status" value="1"/>
</dbReference>
<dbReference type="Proteomes" id="UP000435112">
    <property type="component" value="Unassembled WGS sequence"/>
</dbReference>
<protein>
    <recommendedName>
        <fullName evidence="8">Protein phosphatase inhibitor 2</fullName>
    </recommendedName>
</protein>
<dbReference type="EMBL" id="QXFV01002590">
    <property type="protein sequence ID" value="KAE8985732.1"/>
    <property type="molecule type" value="Genomic_DNA"/>
</dbReference>
<dbReference type="GO" id="GO:0004864">
    <property type="term" value="F:protein phosphatase inhibitor activity"/>
    <property type="evidence" value="ECO:0007669"/>
    <property type="project" value="InterPro"/>
</dbReference>
<dbReference type="EMBL" id="QXFU01002782">
    <property type="protein sequence ID" value="KAE8981584.1"/>
    <property type="molecule type" value="Genomic_DNA"/>
</dbReference>
<feature type="compositionally biased region" description="Basic and acidic residues" evidence="1">
    <location>
        <begin position="1"/>
        <end position="16"/>
    </location>
</feature>
<evidence type="ECO:0000313" key="5">
    <source>
        <dbReference type="Proteomes" id="UP000429607"/>
    </source>
</evidence>
<evidence type="ECO:0000313" key="2">
    <source>
        <dbReference type="EMBL" id="KAE8981584.1"/>
    </source>
</evidence>